<reference evidence="1 2" key="1">
    <citation type="submission" date="2019-01" db="EMBL/GenBank/DDBJ databases">
        <title>Flavobacterium sp. nov.,isolated from freshwater.</title>
        <authorList>
            <person name="Zhang R."/>
            <person name="Du Z.-J."/>
        </authorList>
    </citation>
    <scope>NUCLEOTIDE SEQUENCE [LARGE SCALE GENOMIC DNA]</scope>
    <source>
        <strain evidence="1 2">1E403</strain>
    </source>
</reference>
<proteinExistence type="predicted"/>
<accession>A0A3S4T277</accession>
<sequence length="195" mass="22273">MWILYIAVAIVVLVLIKKAVETKNEEDVLRKSGINPFRFIDSGSYVFGHIPIQITFIYPLKEEFKIYGIKPGSLRKEQLSSIETAKIKDITLENKYATDSGEPLGALVTIIWREGNFIHNTAFQFVGNDAVNRADTLHNRLIKVMNAEYSEAEDLDDQMRYLVQQNNKLQAVKICKERKAMGLLEAKTYVESLNM</sequence>
<name>A0A3S4T277_9FLAO</name>
<dbReference type="RefSeq" id="WP_128388947.1">
    <property type="nucleotide sequence ID" value="NZ_SBII01000003.1"/>
</dbReference>
<dbReference type="OrthoDB" id="1149028at2"/>
<dbReference type="EMBL" id="SBII01000003">
    <property type="protein sequence ID" value="RWX01410.1"/>
    <property type="molecule type" value="Genomic_DNA"/>
</dbReference>
<dbReference type="Proteomes" id="UP000287527">
    <property type="component" value="Unassembled WGS sequence"/>
</dbReference>
<organism evidence="1 2">
    <name type="scientific">Flavobacterium cerinum</name>
    <dbReference type="NCBI Taxonomy" id="2502784"/>
    <lineage>
        <taxon>Bacteria</taxon>
        <taxon>Pseudomonadati</taxon>
        <taxon>Bacteroidota</taxon>
        <taxon>Flavobacteriia</taxon>
        <taxon>Flavobacteriales</taxon>
        <taxon>Flavobacteriaceae</taxon>
        <taxon>Flavobacterium</taxon>
    </lineage>
</organism>
<evidence type="ECO:0000313" key="1">
    <source>
        <dbReference type="EMBL" id="RWX01410.1"/>
    </source>
</evidence>
<dbReference type="AlphaFoldDB" id="A0A3S4T277"/>
<keyword evidence="2" id="KW-1185">Reference proteome</keyword>
<evidence type="ECO:0000313" key="2">
    <source>
        <dbReference type="Proteomes" id="UP000287527"/>
    </source>
</evidence>
<gene>
    <name evidence="1" type="ORF">EPI11_05490</name>
</gene>
<protein>
    <submittedName>
        <fullName evidence="1">Uncharacterized protein</fullName>
    </submittedName>
</protein>
<comment type="caution">
    <text evidence="1">The sequence shown here is derived from an EMBL/GenBank/DDBJ whole genome shotgun (WGS) entry which is preliminary data.</text>
</comment>